<accession>A0AAN8RGX9</accession>
<protein>
    <submittedName>
        <fullName evidence="2">Uncharacterized protein</fullName>
    </submittedName>
</protein>
<gene>
    <name evidence="2" type="ORF">TWF718_001027</name>
</gene>
<keyword evidence="3" id="KW-1185">Reference proteome</keyword>
<feature type="chain" id="PRO_5042953983" evidence="1">
    <location>
        <begin position="24"/>
        <end position="247"/>
    </location>
</feature>
<proteinExistence type="predicted"/>
<reference evidence="2 3" key="1">
    <citation type="submission" date="2019-10" db="EMBL/GenBank/DDBJ databases">
        <authorList>
            <person name="Palmer J.M."/>
        </authorList>
    </citation>
    <scope>NUCLEOTIDE SEQUENCE [LARGE SCALE GENOMIC DNA]</scope>
    <source>
        <strain evidence="2 3">TWF718</strain>
    </source>
</reference>
<dbReference type="AlphaFoldDB" id="A0AAN8RGX9"/>
<evidence type="ECO:0000313" key="3">
    <source>
        <dbReference type="Proteomes" id="UP001313282"/>
    </source>
</evidence>
<feature type="signal peptide" evidence="1">
    <location>
        <begin position="1"/>
        <end position="23"/>
    </location>
</feature>
<organism evidence="2 3">
    <name type="scientific">Orbilia javanica</name>
    <dbReference type="NCBI Taxonomy" id="47235"/>
    <lineage>
        <taxon>Eukaryota</taxon>
        <taxon>Fungi</taxon>
        <taxon>Dikarya</taxon>
        <taxon>Ascomycota</taxon>
        <taxon>Pezizomycotina</taxon>
        <taxon>Orbiliomycetes</taxon>
        <taxon>Orbiliales</taxon>
        <taxon>Orbiliaceae</taxon>
        <taxon>Orbilia</taxon>
    </lineage>
</organism>
<keyword evidence="1" id="KW-0732">Signal</keyword>
<evidence type="ECO:0000313" key="2">
    <source>
        <dbReference type="EMBL" id="KAK6356685.1"/>
    </source>
</evidence>
<dbReference type="EMBL" id="JAVHNR010000001">
    <property type="protein sequence ID" value="KAK6356685.1"/>
    <property type="molecule type" value="Genomic_DNA"/>
</dbReference>
<comment type="caution">
    <text evidence="2">The sequence shown here is derived from an EMBL/GenBank/DDBJ whole genome shotgun (WGS) entry which is preliminary data.</text>
</comment>
<name>A0AAN8RGX9_9PEZI</name>
<evidence type="ECO:0000256" key="1">
    <source>
        <dbReference type="SAM" id="SignalP"/>
    </source>
</evidence>
<dbReference type="Proteomes" id="UP001313282">
    <property type="component" value="Unassembled WGS sequence"/>
</dbReference>
<sequence>MVAFGTISTALAFTAVALPAALAGSPVPVDFSDNYVQPGEIKPLYESHGYKFEHFDLLGGVLDVTGNLVHDLLATVGHILGGGKKTKYGHGVGIIGGSDGDYNPGRVYHSSQKPFNILGLKALCCASNVSKRCDPVDCKIVLSGYDKPEGGKKIYDHEFYIPKSSHNGKAPIDIDATLDGHINLGVVGIDLSALVVDIQILELADIDINTNKKQRGRYSYKSRSQSPNHRGLLGLGLIVDLDLFLIL</sequence>